<keyword evidence="4 8" id="KW-0812">Transmembrane</keyword>
<keyword evidence="3" id="KW-1003">Cell membrane</keyword>
<feature type="compositionally biased region" description="Basic and acidic residues" evidence="7">
    <location>
        <begin position="432"/>
        <end position="448"/>
    </location>
</feature>
<dbReference type="InterPro" id="IPR036259">
    <property type="entry name" value="MFS_trans_sf"/>
</dbReference>
<feature type="transmembrane region" description="Helical" evidence="8">
    <location>
        <begin position="343"/>
        <end position="363"/>
    </location>
</feature>
<accession>A0A1Q2D2G8</accession>
<organism evidence="10 11">
    <name type="scientific">Tessaracoccus flavescens</name>
    <dbReference type="NCBI Taxonomy" id="399497"/>
    <lineage>
        <taxon>Bacteria</taxon>
        <taxon>Bacillati</taxon>
        <taxon>Actinomycetota</taxon>
        <taxon>Actinomycetes</taxon>
        <taxon>Propionibacteriales</taxon>
        <taxon>Propionibacteriaceae</taxon>
        <taxon>Tessaracoccus</taxon>
    </lineage>
</organism>
<evidence type="ECO:0000256" key="2">
    <source>
        <dbReference type="ARBA" id="ARBA00022448"/>
    </source>
</evidence>
<dbReference type="SUPFAM" id="SSF103473">
    <property type="entry name" value="MFS general substrate transporter"/>
    <property type="match status" value="1"/>
</dbReference>
<evidence type="ECO:0000256" key="6">
    <source>
        <dbReference type="ARBA" id="ARBA00023136"/>
    </source>
</evidence>
<evidence type="ECO:0000259" key="9">
    <source>
        <dbReference type="PROSITE" id="PS50850"/>
    </source>
</evidence>
<proteinExistence type="predicted"/>
<dbReference type="Proteomes" id="UP000188235">
    <property type="component" value="Chromosome"/>
</dbReference>
<feature type="transmembrane region" description="Helical" evidence="8">
    <location>
        <begin position="79"/>
        <end position="98"/>
    </location>
</feature>
<keyword evidence="11" id="KW-1185">Reference proteome</keyword>
<dbReference type="PANTHER" id="PTHR23513:SF11">
    <property type="entry name" value="STAPHYLOFERRIN A TRANSPORTER"/>
    <property type="match status" value="1"/>
</dbReference>
<feature type="transmembrane region" description="Helical" evidence="8">
    <location>
        <begin position="257"/>
        <end position="276"/>
    </location>
</feature>
<evidence type="ECO:0000256" key="3">
    <source>
        <dbReference type="ARBA" id="ARBA00022475"/>
    </source>
</evidence>
<protein>
    <submittedName>
        <fullName evidence="10">MFS transporter</fullName>
    </submittedName>
</protein>
<dbReference type="EMBL" id="CP019607">
    <property type="protein sequence ID" value="AQP52504.1"/>
    <property type="molecule type" value="Genomic_DNA"/>
</dbReference>
<dbReference type="PROSITE" id="PS50850">
    <property type="entry name" value="MFS"/>
    <property type="match status" value="1"/>
</dbReference>
<dbReference type="PANTHER" id="PTHR23513">
    <property type="entry name" value="INTEGRAL MEMBRANE EFFLUX PROTEIN-RELATED"/>
    <property type="match status" value="1"/>
</dbReference>
<name>A0A1Q2D2G8_9ACTN</name>
<evidence type="ECO:0000256" key="4">
    <source>
        <dbReference type="ARBA" id="ARBA00022692"/>
    </source>
</evidence>
<feature type="domain" description="Major facilitator superfamily (MFS) profile" evidence="9">
    <location>
        <begin position="11"/>
        <end position="400"/>
    </location>
</feature>
<feature type="transmembrane region" description="Helical" evidence="8">
    <location>
        <begin position="283"/>
        <end position="303"/>
    </location>
</feature>
<dbReference type="InterPro" id="IPR020846">
    <property type="entry name" value="MFS_dom"/>
</dbReference>
<dbReference type="AlphaFoldDB" id="A0A1Q2D2G8"/>
<keyword evidence="5 8" id="KW-1133">Transmembrane helix</keyword>
<evidence type="ECO:0000256" key="1">
    <source>
        <dbReference type="ARBA" id="ARBA00004651"/>
    </source>
</evidence>
<keyword evidence="2" id="KW-0813">Transport</keyword>
<feature type="transmembrane region" description="Helical" evidence="8">
    <location>
        <begin position="12"/>
        <end position="28"/>
    </location>
</feature>
<sequence>MKTFASLGIRNYRYFFLGALVSNLGTWIQRIGQDWLVLTDLTDNSSTALGIVTALQFLAIPLLAPFAGSIIDRYPKRKVLVVTQIALMLNALGLWALVATETVELWHVYGFALLMGAITAFDNPARQAFVSEIVPRNYITNAVGLNSTSFNGARLIGPGLAGLLVAAVGVGPTLLINALSFVAMIGAILLMHGEELHPAPVSKTRGGAMDGLRYLAGRPDLIVVLVLVFVLGTFGMNFQIFNATMSTVEFGVGSAEFGLLGTVMAVGTLGGALMAARRTKPTLRTLVLSMVGFAVSALALALAPNYYVYALLLIPAGFFSLTAMTTANASVQLGTAPEFRGRVMAVYMAIFMGGTPLGSPLIGWIGQVLGPRTSVLVASVTTGLAAVGVFAYFVLHNGMRVRIDRHPLRLKVWTQERRPIDPATPEPAESNAVERMEDRRRPERARAA</sequence>
<evidence type="ECO:0000313" key="10">
    <source>
        <dbReference type="EMBL" id="AQP52504.1"/>
    </source>
</evidence>
<feature type="transmembrane region" description="Helical" evidence="8">
    <location>
        <begin position="160"/>
        <end position="190"/>
    </location>
</feature>
<reference evidence="10 11" key="1">
    <citation type="journal article" date="2008" name="Int. J. Syst. Evol. Microbiol.">
        <title>Tessaracoccus flavescens sp. nov., isolated from marine sediment.</title>
        <authorList>
            <person name="Lee D.W."/>
            <person name="Lee S.D."/>
        </authorList>
    </citation>
    <scope>NUCLEOTIDE SEQUENCE [LARGE SCALE GENOMIC DNA]</scope>
    <source>
        <strain evidence="10 11">SST-39T</strain>
    </source>
</reference>
<dbReference type="CDD" id="cd06173">
    <property type="entry name" value="MFS_MefA_like"/>
    <property type="match status" value="1"/>
</dbReference>
<dbReference type="KEGG" id="tfa:BW733_06710"/>
<evidence type="ECO:0000256" key="7">
    <source>
        <dbReference type="SAM" id="MobiDB-lite"/>
    </source>
</evidence>
<comment type="subcellular location">
    <subcellularLocation>
        <location evidence="1">Cell membrane</location>
        <topology evidence="1">Multi-pass membrane protein</topology>
    </subcellularLocation>
</comment>
<evidence type="ECO:0000313" key="11">
    <source>
        <dbReference type="Proteomes" id="UP000188235"/>
    </source>
</evidence>
<feature type="region of interest" description="Disordered" evidence="7">
    <location>
        <begin position="419"/>
        <end position="448"/>
    </location>
</feature>
<dbReference type="STRING" id="399497.BW733_06710"/>
<dbReference type="InterPro" id="IPR010290">
    <property type="entry name" value="TM_effector"/>
</dbReference>
<keyword evidence="6 8" id="KW-0472">Membrane</keyword>
<dbReference type="Gene3D" id="1.20.1250.20">
    <property type="entry name" value="MFS general substrate transporter like domains"/>
    <property type="match status" value="1"/>
</dbReference>
<gene>
    <name evidence="10" type="ORF">BW733_06710</name>
</gene>
<feature type="transmembrane region" description="Helical" evidence="8">
    <location>
        <begin position="375"/>
        <end position="395"/>
    </location>
</feature>
<feature type="transmembrane region" description="Helical" evidence="8">
    <location>
        <begin position="221"/>
        <end position="245"/>
    </location>
</feature>
<evidence type="ECO:0000256" key="8">
    <source>
        <dbReference type="SAM" id="Phobius"/>
    </source>
</evidence>
<dbReference type="GO" id="GO:0005886">
    <property type="term" value="C:plasma membrane"/>
    <property type="evidence" value="ECO:0007669"/>
    <property type="project" value="UniProtKB-SubCell"/>
</dbReference>
<dbReference type="Pfam" id="PF05977">
    <property type="entry name" value="MFS_3"/>
    <property type="match status" value="1"/>
</dbReference>
<evidence type="ECO:0000256" key="5">
    <source>
        <dbReference type="ARBA" id="ARBA00022989"/>
    </source>
</evidence>
<dbReference type="GO" id="GO:0022857">
    <property type="term" value="F:transmembrane transporter activity"/>
    <property type="evidence" value="ECO:0007669"/>
    <property type="project" value="InterPro"/>
</dbReference>
<feature type="transmembrane region" description="Helical" evidence="8">
    <location>
        <begin position="309"/>
        <end position="331"/>
    </location>
</feature>
<feature type="transmembrane region" description="Helical" evidence="8">
    <location>
        <begin position="48"/>
        <end position="67"/>
    </location>
</feature>